<feature type="non-terminal residue" evidence="1">
    <location>
        <position position="1"/>
    </location>
</feature>
<comment type="caution">
    <text evidence="1">The sequence shown here is derived from an EMBL/GenBank/DDBJ whole genome shotgun (WGS) entry which is preliminary data.</text>
</comment>
<reference evidence="1" key="1">
    <citation type="submission" date="2021-03" db="EMBL/GenBank/DDBJ databases">
        <authorList>
            <consortium name="DOE Joint Genome Institute"/>
            <person name="Ahrendt S."/>
            <person name="Looney B.P."/>
            <person name="Miyauchi S."/>
            <person name="Morin E."/>
            <person name="Drula E."/>
            <person name="Courty P.E."/>
            <person name="Chicoki N."/>
            <person name="Fauchery L."/>
            <person name="Kohler A."/>
            <person name="Kuo A."/>
            <person name="Labutti K."/>
            <person name="Pangilinan J."/>
            <person name="Lipzen A."/>
            <person name="Riley R."/>
            <person name="Andreopoulos W."/>
            <person name="He G."/>
            <person name="Johnson J."/>
            <person name="Barry K.W."/>
            <person name="Grigoriev I.V."/>
            <person name="Nagy L."/>
            <person name="Hibbett D."/>
            <person name="Henrissat B."/>
            <person name="Matheny P.B."/>
            <person name="Labbe J."/>
            <person name="Martin F."/>
        </authorList>
    </citation>
    <scope>NUCLEOTIDE SEQUENCE</scope>
    <source>
        <strain evidence="1">HHB10654</strain>
    </source>
</reference>
<feature type="non-terminal residue" evidence="1">
    <location>
        <position position="291"/>
    </location>
</feature>
<keyword evidence="2" id="KW-1185">Reference proteome</keyword>
<proteinExistence type="predicted"/>
<accession>A0ACB8TFA3</accession>
<name>A0ACB8TFA3_9AGAM</name>
<reference evidence="1" key="2">
    <citation type="journal article" date="2022" name="New Phytol.">
        <title>Evolutionary transition to the ectomycorrhizal habit in the genomes of a hyperdiverse lineage of mushroom-forming fungi.</title>
        <authorList>
            <person name="Looney B."/>
            <person name="Miyauchi S."/>
            <person name="Morin E."/>
            <person name="Drula E."/>
            <person name="Courty P.E."/>
            <person name="Kohler A."/>
            <person name="Kuo A."/>
            <person name="LaButti K."/>
            <person name="Pangilinan J."/>
            <person name="Lipzen A."/>
            <person name="Riley R."/>
            <person name="Andreopoulos W."/>
            <person name="He G."/>
            <person name="Johnson J."/>
            <person name="Nolan M."/>
            <person name="Tritt A."/>
            <person name="Barry K.W."/>
            <person name="Grigoriev I.V."/>
            <person name="Nagy L.G."/>
            <person name="Hibbett D."/>
            <person name="Henrissat B."/>
            <person name="Matheny P.B."/>
            <person name="Labbe J."/>
            <person name="Martin F.M."/>
        </authorList>
    </citation>
    <scope>NUCLEOTIDE SEQUENCE</scope>
    <source>
        <strain evidence="1">HHB10654</strain>
    </source>
</reference>
<gene>
    <name evidence="1" type="ORF">BV25DRAFT_1783243</name>
</gene>
<dbReference type="Proteomes" id="UP000814140">
    <property type="component" value="Unassembled WGS sequence"/>
</dbReference>
<evidence type="ECO:0000313" key="2">
    <source>
        <dbReference type="Proteomes" id="UP000814140"/>
    </source>
</evidence>
<protein>
    <submittedName>
        <fullName evidence="1">Uncharacterized protein</fullName>
    </submittedName>
</protein>
<sequence>DVANDIILYICAVCTLQDLCLLRSSAKRLRRVVDYYLRMSWQSTLRQYVNNALEFRSLLRDNRAVVSGSTVLEFVLRGNDSPVNWHSTDLDIYCPLTTAASIVDYLIEKESFRIVQDYSERDRTDDVEHEYDNGAIGSVTTMASPTGRKVDIIASTRNSALLPITYFWGTIVANYITADSICLAYPRLTLKGIGAVNPVRMPAPRVAACIEKYAARGFTLVDFGVGPARVRHTVYNPTPLHCPHTLRTFDDPGCLRIHFNTPGTSAPEALFPILHPMWKYGGDHCGPGCNV</sequence>
<organism evidence="1 2">
    <name type="scientific">Artomyces pyxidatus</name>
    <dbReference type="NCBI Taxonomy" id="48021"/>
    <lineage>
        <taxon>Eukaryota</taxon>
        <taxon>Fungi</taxon>
        <taxon>Dikarya</taxon>
        <taxon>Basidiomycota</taxon>
        <taxon>Agaricomycotina</taxon>
        <taxon>Agaricomycetes</taxon>
        <taxon>Russulales</taxon>
        <taxon>Auriscalpiaceae</taxon>
        <taxon>Artomyces</taxon>
    </lineage>
</organism>
<evidence type="ECO:0000313" key="1">
    <source>
        <dbReference type="EMBL" id="KAI0067108.1"/>
    </source>
</evidence>
<dbReference type="EMBL" id="MU277191">
    <property type="protein sequence ID" value="KAI0067108.1"/>
    <property type="molecule type" value="Genomic_DNA"/>
</dbReference>